<keyword evidence="2" id="KW-1185">Reference proteome</keyword>
<dbReference type="STRING" id="322095.HMPREF3185_02000"/>
<dbReference type="Proteomes" id="UP000070224">
    <property type="component" value="Unassembled WGS sequence"/>
</dbReference>
<evidence type="ECO:0000313" key="2">
    <source>
        <dbReference type="Proteomes" id="UP000070224"/>
    </source>
</evidence>
<proteinExistence type="predicted"/>
<accession>A0A134B0N0</accession>
<organism evidence="1 2">
    <name type="scientific">Porphyromonas somerae</name>
    <dbReference type="NCBI Taxonomy" id="322095"/>
    <lineage>
        <taxon>Bacteria</taxon>
        <taxon>Pseudomonadati</taxon>
        <taxon>Bacteroidota</taxon>
        <taxon>Bacteroidia</taxon>
        <taxon>Bacteroidales</taxon>
        <taxon>Porphyromonadaceae</taxon>
        <taxon>Porphyromonas</taxon>
    </lineage>
</organism>
<dbReference type="AlphaFoldDB" id="A0A134B0N0"/>
<dbReference type="EMBL" id="LSDK01000138">
    <property type="protein sequence ID" value="KXB73477.1"/>
    <property type="molecule type" value="Genomic_DNA"/>
</dbReference>
<gene>
    <name evidence="1" type="ORF">HMPREF3185_02000</name>
</gene>
<protein>
    <submittedName>
        <fullName evidence="1">Uncharacterized protein</fullName>
    </submittedName>
</protein>
<comment type="caution">
    <text evidence="1">The sequence shown here is derived from an EMBL/GenBank/DDBJ whole genome shotgun (WGS) entry which is preliminary data.</text>
</comment>
<sequence length="43" mass="4728">MGDKKNIRDRTSPSLYHGEKNPLMGACCILACYRFLGTHSGAD</sequence>
<dbReference type="PATRIC" id="fig|322095.3.peg.1975"/>
<reference evidence="2" key="1">
    <citation type="submission" date="2016-01" db="EMBL/GenBank/DDBJ databases">
        <authorList>
            <person name="Mitreva M."/>
            <person name="Pepin K.H."/>
            <person name="Mihindukulasuriya K.A."/>
            <person name="Fulton R."/>
            <person name="Fronick C."/>
            <person name="O'Laughlin M."/>
            <person name="Miner T."/>
            <person name="Herter B."/>
            <person name="Rosa B.A."/>
            <person name="Cordes M."/>
            <person name="Tomlinson C."/>
            <person name="Wollam A."/>
            <person name="Palsikar V.B."/>
            <person name="Mardis E.R."/>
            <person name="Wilson R.K."/>
        </authorList>
    </citation>
    <scope>NUCLEOTIDE SEQUENCE [LARGE SCALE GENOMIC DNA]</scope>
    <source>
        <strain evidence="2">KA00683</strain>
    </source>
</reference>
<evidence type="ECO:0000313" key="1">
    <source>
        <dbReference type="EMBL" id="KXB73477.1"/>
    </source>
</evidence>
<name>A0A134B0N0_9PORP</name>